<dbReference type="Proteomes" id="UP001055439">
    <property type="component" value="Chromosome 5"/>
</dbReference>
<reference evidence="3" key="1">
    <citation type="submission" date="2022-05" db="EMBL/GenBank/DDBJ databases">
        <title>The Musa troglodytarum L. genome provides insights into the mechanism of non-climacteric behaviour and enrichment of carotenoids.</title>
        <authorList>
            <person name="Wang J."/>
        </authorList>
    </citation>
    <scope>NUCLEOTIDE SEQUENCE</scope>
    <source>
        <tissue evidence="3">Leaf</tissue>
    </source>
</reference>
<dbReference type="PANTHER" id="PTHR35165:SF1">
    <property type="entry name" value="OS04G0577375 PROTEIN"/>
    <property type="match status" value="1"/>
</dbReference>
<dbReference type="EMBL" id="CP097507">
    <property type="protein sequence ID" value="URE00112.1"/>
    <property type="molecule type" value="Genomic_DNA"/>
</dbReference>
<feature type="compositionally biased region" description="Low complexity" evidence="1">
    <location>
        <begin position="12"/>
        <end position="30"/>
    </location>
</feature>
<accession>A0A9E7K1K3</accession>
<evidence type="ECO:0000256" key="2">
    <source>
        <dbReference type="SAM" id="Phobius"/>
    </source>
</evidence>
<keyword evidence="2" id="KW-0812">Transmembrane</keyword>
<evidence type="ECO:0000313" key="4">
    <source>
        <dbReference type="Proteomes" id="UP001055439"/>
    </source>
</evidence>
<dbReference type="Pfam" id="PF16594">
    <property type="entry name" value="ATP-synt_Z"/>
    <property type="match status" value="1"/>
</dbReference>
<evidence type="ECO:0000313" key="3">
    <source>
        <dbReference type="EMBL" id="URE00112.1"/>
    </source>
</evidence>
<name>A0A9E7K1K3_9LILI</name>
<evidence type="ECO:0008006" key="5">
    <source>
        <dbReference type="Google" id="ProtNLM"/>
    </source>
</evidence>
<dbReference type="InterPro" id="IPR032238">
    <property type="entry name" value="ATP-synth_Z"/>
</dbReference>
<keyword evidence="4" id="KW-1185">Reference proteome</keyword>
<organism evidence="3 4">
    <name type="scientific">Musa troglodytarum</name>
    <name type="common">fe'i banana</name>
    <dbReference type="NCBI Taxonomy" id="320322"/>
    <lineage>
        <taxon>Eukaryota</taxon>
        <taxon>Viridiplantae</taxon>
        <taxon>Streptophyta</taxon>
        <taxon>Embryophyta</taxon>
        <taxon>Tracheophyta</taxon>
        <taxon>Spermatophyta</taxon>
        <taxon>Magnoliopsida</taxon>
        <taxon>Liliopsida</taxon>
        <taxon>Zingiberales</taxon>
        <taxon>Musaceae</taxon>
        <taxon>Musa</taxon>
    </lineage>
</organism>
<dbReference type="OrthoDB" id="1423823at2759"/>
<dbReference type="AlphaFoldDB" id="A0A9E7K1K3"/>
<feature type="transmembrane region" description="Helical" evidence="2">
    <location>
        <begin position="80"/>
        <end position="103"/>
    </location>
</feature>
<protein>
    <recommendedName>
        <fullName evidence="5">Transmembrane protein</fullName>
    </recommendedName>
</protein>
<evidence type="ECO:0000256" key="1">
    <source>
        <dbReference type="SAM" id="MobiDB-lite"/>
    </source>
</evidence>
<gene>
    <name evidence="3" type="ORF">MUK42_19925</name>
</gene>
<keyword evidence="2" id="KW-1133">Transmembrane helix</keyword>
<dbReference type="PANTHER" id="PTHR35165">
    <property type="entry name" value="OS08G0113900 PROTEIN"/>
    <property type="match status" value="1"/>
</dbReference>
<feature type="transmembrane region" description="Helical" evidence="2">
    <location>
        <begin position="44"/>
        <end position="68"/>
    </location>
</feature>
<feature type="region of interest" description="Disordered" evidence="1">
    <location>
        <begin position="1"/>
        <end position="31"/>
    </location>
</feature>
<sequence length="126" mass="13690">MPHDHRLLRPMASTSANRTKTTTKTCSASADEPAHEAKELAESWAAPAANCCCLLIVGIGGGALLAWWALSFRHSNERLWMVPVGLVLSGTPLLAWLSIFAPVTCWSFKLLWPEPAAPPSDLDPER</sequence>
<proteinExistence type="predicted"/>
<keyword evidence="2" id="KW-0472">Membrane</keyword>